<evidence type="ECO:0000256" key="5">
    <source>
        <dbReference type="ARBA" id="ARBA00023209"/>
    </source>
</evidence>
<reference evidence="11 12" key="1">
    <citation type="submission" date="2021-03" db="EMBL/GenBank/DDBJ databases">
        <title>Winogradskyella sp. nov., isolated from costal sediment.</title>
        <authorList>
            <person name="Gao C."/>
        </authorList>
    </citation>
    <scope>NUCLEOTIDE SEQUENCE [LARGE SCALE GENOMIC DNA]</scope>
    <source>
        <strain evidence="11 12">DF17</strain>
    </source>
</reference>
<dbReference type="PRINTS" id="PR00077">
    <property type="entry name" value="GPDHDRGNASE"/>
</dbReference>
<keyword evidence="5" id="KW-0594">Phospholipid biosynthesis</keyword>
<dbReference type="InterPro" id="IPR008927">
    <property type="entry name" value="6-PGluconate_DH-like_C_sf"/>
</dbReference>
<keyword evidence="12" id="KW-1185">Reference proteome</keyword>
<feature type="domain" description="Glycerol-3-phosphate dehydrogenase NAD-dependent C-terminal" evidence="10">
    <location>
        <begin position="183"/>
        <end position="325"/>
    </location>
</feature>
<evidence type="ECO:0000256" key="3">
    <source>
        <dbReference type="ARBA" id="ARBA00023002"/>
    </source>
</evidence>
<gene>
    <name evidence="11" type="ORF">J4050_01610</name>
</gene>
<dbReference type="PANTHER" id="PTHR11728:SF1">
    <property type="entry name" value="GLYCEROL-3-PHOSPHATE DEHYDROGENASE [NAD(+)] 2, CHLOROPLASTIC"/>
    <property type="match status" value="1"/>
</dbReference>
<evidence type="ECO:0000256" key="7">
    <source>
        <dbReference type="RuleBase" id="RU000437"/>
    </source>
</evidence>
<dbReference type="RefSeq" id="WP_208152187.1">
    <property type="nucleotide sequence ID" value="NZ_JAGEVF010000001.1"/>
</dbReference>
<evidence type="ECO:0000256" key="6">
    <source>
        <dbReference type="ARBA" id="ARBA00023264"/>
    </source>
</evidence>
<dbReference type="Gene3D" id="1.10.1040.10">
    <property type="entry name" value="N-(1-d-carboxylethyl)-l-norvaline Dehydrogenase, domain 2"/>
    <property type="match status" value="1"/>
</dbReference>
<evidence type="ECO:0000259" key="10">
    <source>
        <dbReference type="Pfam" id="PF07479"/>
    </source>
</evidence>
<dbReference type="InterPro" id="IPR006109">
    <property type="entry name" value="G3P_DH_NAD-dep_C"/>
</dbReference>
<dbReference type="PIRSF" id="PIRSF000114">
    <property type="entry name" value="Glycerol-3-P_dh"/>
    <property type="match status" value="1"/>
</dbReference>
<evidence type="ECO:0000256" key="1">
    <source>
        <dbReference type="ARBA" id="ARBA00011009"/>
    </source>
</evidence>
<evidence type="ECO:0000256" key="4">
    <source>
        <dbReference type="ARBA" id="ARBA00023098"/>
    </source>
</evidence>
<comment type="caution">
    <text evidence="11">The sequence shown here is derived from an EMBL/GenBank/DDBJ whole genome shotgun (WGS) entry which is preliminary data.</text>
</comment>
<accession>A0ABS3SY56</accession>
<evidence type="ECO:0000313" key="11">
    <source>
        <dbReference type="EMBL" id="MBO3115423.1"/>
    </source>
</evidence>
<dbReference type="Gene3D" id="3.40.50.720">
    <property type="entry name" value="NAD(P)-binding Rossmann-like Domain"/>
    <property type="match status" value="1"/>
</dbReference>
<dbReference type="SUPFAM" id="SSF48179">
    <property type="entry name" value="6-phosphogluconate dehydrogenase C-terminal domain-like"/>
    <property type="match status" value="1"/>
</dbReference>
<organism evidence="11 12">
    <name type="scientific">Winogradskyella pelagia</name>
    <dbReference type="NCBI Taxonomy" id="2819984"/>
    <lineage>
        <taxon>Bacteria</taxon>
        <taxon>Pseudomonadati</taxon>
        <taxon>Bacteroidota</taxon>
        <taxon>Flavobacteriia</taxon>
        <taxon>Flavobacteriales</taxon>
        <taxon>Flavobacteriaceae</taxon>
        <taxon>Winogradskyella</taxon>
    </lineage>
</organism>
<evidence type="ECO:0000256" key="2">
    <source>
        <dbReference type="ARBA" id="ARBA00022516"/>
    </source>
</evidence>
<dbReference type="Pfam" id="PF07479">
    <property type="entry name" value="NAD_Gly3P_dh_C"/>
    <property type="match status" value="1"/>
</dbReference>
<dbReference type="Pfam" id="PF01210">
    <property type="entry name" value="NAD_Gly3P_dh_N"/>
    <property type="match status" value="1"/>
</dbReference>
<evidence type="ECO:0000256" key="8">
    <source>
        <dbReference type="RuleBase" id="RU000439"/>
    </source>
</evidence>
<dbReference type="EC" id="1.1.1.94" evidence="8"/>
<sequence>MIESAKYAVFGAGSWATAIVKMLCENLDEVGWYMRSVYTKEHILKEQHNPSYLSSVEFNTEQLKLSNDINEIAEWADVLFFVIPSAFMHSELEKLNVDIKDKIIVSAVKGIIPESGLLVGEHFHDIYNIPFENIAVIAGPCHAEEVALERLSYLTISCADPVKAQAIANRLSSSYINTKISDDIIGVEYAVMLKNIYAIAAGIAHGLGYGDNFQSVLMSNAIREMKRFIKKVHKMKRNINNSAYLGDLLVTGYSIFSRNRMFGNMIGKGYTVKSAMMEMNMIAEGYYATKSAYLINEKNNRKSRLPIIEAVYDILYLNKDPKKVFNKLTEKLD</sequence>
<keyword evidence="2" id="KW-0444">Lipid biosynthesis</keyword>
<feature type="domain" description="Glycerol-3-phosphate dehydrogenase NAD-dependent N-terminal" evidence="9">
    <location>
        <begin position="8"/>
        <end position="161"/>
    </location>
</feature>
<name>A0ABS3SY56_9FLAO</name>
<comment type="similarity">
    <text evidence="1 7">Belongs to the NAD-dependent glycerol-3-phosphate dehydrogenase family.</text>
</comment>
<dbReference type="InterPro" id="IPR011128">
    <property type="entry name" value="G3P_DH_NAD-dep_N"/>
</dbReference>
<dbReference type="Proteomes" id="UP000676776">
    <property type="component" value="Unassembled WGS sequence"/>
</dbReference>
<dbReference type="InterPro" id="IPR006168">
    <property type="entry name" value="G3P_DH_NAD-dep"/>
</dbReference>
<evidence type="ECO:0000313" key="12">
    <source>
        <dbReference type="Proteomes" id="UP000676776"/>
    </source>
</evidence>
<keyword evidence="3 7" id="KW-0560">Oxidoreductase</keyword>
<keyword evidence="4" id="KW-0443">Lipid metabolism</keyword>
<comment type="catalytic activity">
    <reaction evidence="8">
        <text>sn-glycerol 3-phosphate + NADP(+) = dihydroxyacetone phosphate + NADPH + H(+)</text>
        <dbReference type="Rhea" id="RHEA:11096"/>
        <dbReference type="ChEBI" id="CHEBI:15378"/>
        <dbReference type="ChEBI" id="CHEBI:57597"/>
        <dbReference type="ChEBI" id="CHEBI:57642"/>
        <dbReference type="ChEBI" id="CHEBI:57783"/>
        <dbReference type="ChEBI" id="CHEBI:58349"/>
        <dbReference type="EC" id="1.1.1.94"/>
    </reaction>
</comment>
<dbReference type="PANTHER" id="PTHR11728">
    <property type="entry name" value="GLYCEROL-3-PHOSPHATE DEHYDROGENASE"/>
    <property type="match status" value="1"/>
</dbReference>
<protein>
    <recommendedName>
        <fullName evidence="8">Glycerol-3-phosphate dehydrogenase</fullName>
        <ecNumber evidence="8">1.1.1.94</ecNumber>
    </recommendedName>
</protein>
<keyword evidence="7" id="KW-0520">NAD</keyword>
<proteinExistence type="inferred from homology"/>
<dbReference type="InterPro" id="IPR013328">
    <property type="entry name" value="6PGD_dom2"/>
</dbReference>
<evidence type="ECO:0000259" key="9">
    <source>
        <dbReference type="Pfam" id="PF01210"/>
    </source>
</evidence>
<dbReference type="SUPFAM" id="SSF51735">
    <property type="entry name" value="NAD(P)-binding Rossmann-fold domains"/>
    <property type="match status" value="1"/>
</dbReference>
<dbReference type="EMBL" id="JAGEVF010000001">
    <property type="protein sequence ID" value="MBO3115423.1"/>
    <property type="molecule type" value="Genomic_DNA"/>
</dbReference>
<dbReference type="InterPro" id="IPR036291">
    <property type="entry name" value="NAD(P)-bd_dom_sf"/>
</dbReference>
<keyword evidence="6" id="KW-1208">Phospholipid metabolism</keyword>